<feature type="compositionally biased region" description="Basic and acidic residues" evidence="2">
    <location>
        <begin position="364"/>
        <end position="374"/>
    </location>
</feature>
<feature type="coiled-coil region" evidence="1">
    <location>
        <begin position="33"/>
        <end position="60"/>
    </location>
</feature>
<feature type="compositionally biased region" description="Basic and acidic residues" evidence="2">
    <location>
        <begin position="208"/>
        <end position="230"/>
    </location>
</feature>
<dbReference type="Proteomes" id="UP001177023">
    <property type="component" value="Unassembled WGS sequence"/>
</dbReference>
<comment type="caution">
    <text evidence="3">The sequence shown here is derived from an EMBL/GenBank/DDBJ whole genome shotgun (WGS) entry which is preliminary data.</text>
</comment>
<evidence type="ECO:0000256" key="2">
    <source>
        <dbReference type="SAM" id="MobiDB-lite"/>
    </source>
</evidence>
<organism evidence="3 4">
    <name type="scientific">Mesorhabditis spiculigera</name>
    <dbReference type="NCBI Taxonomy" id="96644"/>
    <lineage>
        <taxon>Eukaryota</taxon>
        <taxon>Metazoa</taxon>
        <taxon>Ecdysozoa</taxon>
        <taxon>Nematoda</taxon>
        <taxon>Chromadorea</taxon>
        <taxon>Rhabditida</taxon>
        <taxon>Rhabditina</taxon>
        <taxon>Rhabditomorpha</taxon>
        <taxon>Rhabditoidea</taxon>
        <taxon>Rhabditidae</taxon>
        <taxon>Mesorhabditinae</taxon>
        <taxon>Mesorhabditis</taxon>
    </lineage>
</organism>
<feature type="non-terminal residue" evidence="3">
    <location>
        <position position="1"/>
    </location>
</feature>
<sequence>MQNGGTANFAPIPAAWTPSTSMADVAAPDKPLLENVIKEREDLKEALRFLKQENRRVTTEKGQLHNHTMKVFDILSPFREILLGHGIFREYMAYEASLPDFFFERRDVKMLIQREIATLEESQERHKTQEMALELLLSEEAWRERRIVDRTWLQEQDDIRTRLEETISALEQYTADQAQRIVKLEQAPPQRPYDAQSTSKLPAMPSATHDESLKEEVPLKEDEPEPQREEEPLEEIIPEIAEPIPPQQTNAPSTSSAKVEDEPQGRSVYLDCFANYKLRPEMALFLKQAEPSDYELDRSLFAKQGNLELKFNFVCKTPIPRGNKKTALLVNVLKNNTQRRVSRESKSPSATRKMKQGAANTPETSKRKADKRYSDPPAIPEKRSKRFSGRSMPNEENGTRR</sequence>
<evidence type="ECO:0000313" key="3">
    <source>
        <dbReference type="EMBL" id="CAJ0578215.1"/>
    </source>
</evidence>
<accession>A0AA36D195</accession>
<keyword evidence="1" id="KW-0175">Coiled coil</keyword>
<dbReference type="AlphaFoldDB" id="A0AA36D195"/>
<feature type="compositionally biased region" description="Polar residues" evidence="2">
    <location>
        <begin position="247"/>
        <end position="257"/>
    </location>
</feature>
<feature type="region of interest" description="Disordered" evidence="2">
    <location>
        <begin position="186"/>
        <end position="263"/>
    </location>
</feature>
<feature type="region of interest" description="Disordered" evidence="2">
    <location>
        <begin position="337"/>
        <end position="401"/>
    </location>
</feature>
<evidence type="ECO:0000256" key="1">
    <source>
        <dbReference type="SAM" id="Coils"/>
    </source>
</evidence>
<reference evidence="3" key="1">
    <citation type="submission" date="2023-06" db="EMBL/GenBank/DDBJ databases">
        <authorList>
            <person name="Delattre M."/>
        </authorList>
    </citation>
    <scope>NUCLEOTIDE SEQUENCE</scope>
    <source>
        <strain evidence="3">AF72</strain>
    </source>
</reference>
<keyword evidence="4" id="KW-1185">Reference proteome</keyword>
<name>A0AA36D195_9BILA</name>
<evidence type="ECO:0000313" key="4">
    <source>
        <dbReference type="Proteomes" id="UP001177023"/>
    </source>
</evidence>
<gene>
    <name evidence="3" type="ORF">MSPICULIGERA_LOCUS16476</name>
</gene>
<dbReference type="EMBL" id="CATQJA010002653">
    <property type="protein sequence ID" value="CAJ0578215.1"/>
    <property type="molecule type" value="Genomic_DNA"/>
</dbReference>
<protein>
    <submittedName>
        <fullName evidence="3">Uncharacterized protein</fullName>
    </submittedName>
</protein>
<proteinExistence type="predicted"/>